<evidence type="ECO:0000313" key="1">
    <source>
        <dbReference type="EMBL" id="PWA95224.1"/>
    </source>
</evidence>
<dbReference type="OrthoDB" id="1913089at2759"/>
<organism evidence="1 2">
    <name type="scientific">Artemisia annua</name>
    <name type="common">Sweet wormwood</name>
    <dbReference type="NCBI Taxonomy" id="35608"/>
    <lineage>
        <taxon>Eukaryota</taxon>
        <taxon>Viridiplantae</taxon>
        <taxon>Streptophyta</taxon>
        <taxon>Embryophyta</taxon>
        <taxon>Tracheophyta</taxon>
        <taxon>Spermatophyta</taxon>
        <taxon>Magnoliopsida</taxon>
        <taxon>eudicotyledons</taxon>
        <taxon>Gunneridae</taxon>
        <taxon>Pentapetalae</taxon>
        <taxon>asterids</taxon>
        <taxon>campanulids</taxon>
        <taxon>Asterales</taxon>
        <taxon>Asteraceae</taxon>
        <taxon>Asteroideae</taxon>
        <taxon>Anthemideae</taxon>
        <taxon>Artemisiinae</taxon>
        <taxon>Artemisia</taxon>
    </lineage>
</organism>
<name>A0A2U1QB47_ARTAN</name>
<comment type="caution">
    <text evidence="1">The sequence shown here is derived from an EMBL/GenBank/DDBJ whole genome shotgun (WGS) entry which is preliminary data.</text>
</comment>
<gene>
    <name evidence="1" type="ORF">CTI12_AA018110</name>
</gene>
<sequence length="95" mass="11027">MEEGDGLRTRSFRDEDYTTRRLFLRSYPLHFGNDEDDQEAQTHGATIDNDKASKRTTANIFFSFEKPRNNVRDPWADLCICPSWYAGSYSKIIAV</sequence>
<dbReference type="EMBL" id="PKPP01000257">
    <property type="protein sequence ID" value="PWA95224.1"/>
    <property type="molecule type" value="Genomic_DNA"/>
</dbReference>
<accession>A0A2U1QB47</accession>
<proteinExistence type="predicted"/>
<keyword evidence="2" id="KW-1185">Reference proteome</keyword>
<reference evidence="1 2" key="1">
    <citation type="journal article" date="2018" name="Mol. Plant">
        <title>The genome of Artemisia annua provides insight into the evolution of Asteraceae family and artemisinin biosynthesis.</title>
        <authorList>
            <person name="Shen Q."/>
            <person name="Zhang L."/>
            <person name="Liao Z."/>
            <person name="Wang S."/>
            <person name="Yan T."/>
            <person name="Shi P."/>
            <person name="Liu M."/>
            <person name="Fu X."/>
            <person name="Pan Q."/>
            <person name="Wang Y."/>
            <person name="Lv Z."/>
            <person name="Lu X."/>
            <person name="Zhang F."/>
            <person name="Jiang W."/>
            <person name="Ma Y."/>
            <person name="Chen M."/>
            <person name="Hao X."/>
            <person name="Li L."/>
            <person name="Tang Y."/>
            <person name="Lv G."/>
            <person name="Zhou Y."/>
            <person name="Sun X."/>
            <person name="Brodelius P.E."/>
            <person name="Rose J.K.C."/>
            <person name="Tang K."/>
        </authorList>
    </citation>
    <scope>NUCLEOTIDE SEQUENCE [LARGE SCALE GENOMIC DNA]</scope>
    <source>
        <strain evidence="2">cv. Huhao1</strain>
        <tissue evidence="1">Leaf</tissue>
    </source>
</reference>
<dbReference type="AlphaFoldDB" id="A0A2U1QB47"/>
<evidence type="ECO:0000313" key="2">
    <source>
        <dbReference type="Proteomes" id="UP000245207"/>
    </source>
</evidence>
<protein>
    <submittedName>
        <fullName evidence="1">Uncharacterized protein</fullName>
    </submittedName>
</protein>
<dbReference type="Proteomes" id="UP000245207">
    <property type="component" value="Unassembled WGS sequence"/>
</dbReference>